<dbReference type="InterPro" id="IPR022419">
    <property type="entry name" value="Porphobilin_deaminase_cofac_BS"/>
</dbReference>
<dbReference type="PIRSF" id="PIRSF001438">
    <property type="entry name" value="4pyrrol_synth_OHMeBilane_synth"/>
    <property type="match status" value="1"/>
</dbReference>
<accession>A0A1H9ZNQ5</accession>
<dbReference type="InterPro" id="IPR036803">
    <property type="entry name" value="Porphobilinogen_deaminase_C_sf"/>
</dbReference>
<comment type="catalytic activity">
    <reaction evidence="7 8">
        <text>4 porphobilinogen + H2O = hydroxymethylbilane + 4 NH4(+)</text>
        <dbReference type="Rhea" id="RHEA:13185"/>
        <dbReference type="ChEBI" id="CHEBI:15377"/>
        <dbReference type="ChEBI" id="CHEBI:28938"/>
        <dbReference type="ChEBI" id="CHEBI:57845"/>
        <dbReference type="ChEBI" id="CHEBI:58126"/>
        <dbReference type="EC" id="2.5.1.61"/>
    </reaction>
</comment>
<dbReference type="InterPro" id="IPR022418">
    <property type="entry name" value="Porphobilinogen_deaminase_C"/>
</dbReference>
<evidence type="ECO:0000256" key="5">
    <source>
        <dbReference type="ARBA" id="ARBA00022679"/>
    </source>
</evidence>
<dbReference type="PANTHER" id="PTHR11557:SF0">
    <property type="entry name" value="PORPHOBILINOGEN DEAMINASE"/>
    <property type="match status" value="1"/>
</dbReference>
<evidence type="ECO:0000259" key="10">
    <source>
        <dbReference type="Pfam" id="PF03900"/>
    </source>
</evidence>
<evidence type="ECO:0000256" key="6">
    <source>
        <dbReference type="ARBA" id="ARBA00023244"/>
    </source>
</evidence>
<gene>
    <name evidence="8" type="primary">hemC</name>
    <name evidence="11" type="ORF">SAMN02583745_00624</name>
</gene>
<dbReference type="RefSeq" id="WP_093317755.1">
    <property type="nucleotide sequence ID" value="NZ_FOHV01000004.1"/>
</dbReference>
<dbReference type="AlphaFoldDB" id="A0A1H9ZNQ5"/>
<evidence type="ECO:0000256" key="4">
    <source>
        <dbReference type="ARBA" id="ARBA00011245"/>
    </source>
</evidence>
<keyword evidence="6 8" id="KW-0627">Porphyrin biosynthesis</keyword>
<dbReference type="Gene3D" id="3.30.160.40">
    <property type="entry name" value="Porphobilinogen deaminase, C-terminal domain"/>
    <property type="match status" value="1"/>
</dbReference>
<dbReference type="GO" id="GO:0004418">
    <property type="term" value="F:hydroxymethylbilane synthase activity"/>
    <property type="evidence" value="ECO:0007669"/>
    <property type="project" value="UniProtKB-UniRule"/>
</dbReference>
<dbReference type="PRINTS" id="PR00151">
    <property type="entry name" value="PORPHBDMNASE"/>
</dbReference>
<dbReference type="Pfam" id="PF03900">
    <property type="entry name" value="Porphobil_deamC"/>
    <property type="match status" value="1"/>
</dbReference>
<dbReference type="STRING" id="1123402.SAMN02583745_00624"/>
<dbReference type="EMBL" id="FOHV01000004">
    <property type="protein sequence ID" value="SES83273.1"/>
    <property type="molecule type" value="Genomic_DNA"/>
</dbReference>
<dbReference type="EC" id="2.5.1.61" evidence="8"/>
<name>A0A1H9ZNQ5_9GAMM</name>
<evidence type="ECO:0000256" key="8">
    <source>
        <dbReference type="HAMAP-Rule" id="MF_00260"/>
    </source>
</evidence>
<dbReference type="FunFam" id="3.40.190.10:FF:000004">
    <property type="entry name" value="Porphobilinogen deaminase"/>
    <property type="match status" value="1"/>
</dbReference>
<dbReference type="HAMAP" id="MF_00260">
    <property type="entry name" value="Porphobil_deam"/>
    <property type="match status" value="1"/>
</dbReference>
<dbReference type="CDD" id="cd13646">
    <property type="entry name" value="PBP2_EcHMBS_like"/>
    <property type="match status" value="1"/>
</dbReference>
<evidence type="ECO:0000313" key="11">
    <source>
        <dbReference type="EMBL" id="SES83273.1"/>
    </source>
</evidence>
<dbReference type="PROSITE" id="PS00533">
    <property type="entry name" value="PORPHOBILINOGEN_DEAM"/>
    <property type="match status" value="1"/>
</dbReference>
<comment type="similarity">
    <text evidence="3 8">Belongs to the HMBS family.</text>
</comment>
<evidence type="ECO:0000259" key="9">
    <source>
        <dbReference type="Pfam" id="PF01379"/>
    </source>
</evidence>
<dbReference type="NCBIfam" id="TIGR00212">
    <property type="entry name" value="hemC"/>
    <property type="match status" value="1"/>
</dbReference>
<dbReference type="UniPathway" id="UPA00251">
    <property type="reaction ID" value="UER00319"/>
</dbReference>
<dbReference type="InterPro" id="IPR000860">
    <property type="entry name" value="HemC"/>
</dbReference>
<sequence length="306" mass="33228">MTTLRIATRKSPLAMWQAEFVKAELERHFTELKVELIPFVTKGDIILDTPLAKVGGKGLFVKELEMALLNKEADIAVHSMKDVPAEFPEGLMLGAICERENPQDAFVSNKFSLINELPSGSVIGTSSLRRQAQIKALRPDIIIKDLRGNVGTRLGKLDNEEYDAIILAAAGLIRLGLNDRIASLLEATDCLPAVGQGAVGIECRIEDERTRSYLEAINHKQTAICVLAERAFNHYLQGGCQVPIACHANLIDGTLSIDGLVASLDGRNVIKDTCSGDSLDYEILGQTLAKKLVSRGAKELLAEIGL</sequence>
<dbReference type="InterPro" id="IPR022417">
    <property type="entry name" value="Porphobilin_deaminase_N"/>
</dbReference>
<evidence type="ECO:0000313" key="12">
    <source>
        <dbReference type="Proteomes" id="UP000242642"/>
    </source>
</evidence>
<organism evidence="11 12">
    <name type="scientific">Thorsellia anophelis DSM 18579</name>
    <dbReference type="NCBI Taxonomy" id="1123402"/>
    <lineage>
        <taxon>Bacteria</taxon>
        <taxon>Pseudomonadati</taxon>
        <taxon>Pseudomonadota</taxon>
        <taxon>Gammaproteobacteria</taxon>
        <taxon>Enterobacterales</taxon>
        <taxon>Thorselliaceae</taxon>
        <taxon>Thorsellia</taxon>
    </lineage>
</organism>
<dbReference type="OrthoDB" id="9810298at2"/>
<dbReference type="Pfam" id="PF01379">
    <property type="entry name" value="Porphobil_deam"/>
    <property type="match status" value="1"/>
</dbReference>
<dbReference type="PANTHER" id="PTHR11557">
    <property type="entry name" value="PORPHOBILINOGEN DEAMINASE"/>
    <property type="match status" value="1"/>
</dbReference>
<keyword evidence="5 8" id="KW-0808">Transferase</keyword>
<comment type="subunit">
    <text evidence="4 8">Monomer.</text>
</comment>
<dbReference type="GO" id="GO:0006782">
    <property type="term" value="P:protoporphyrinogen IX biosynthetic process"/>
    <property type="evidence" value="ECO:0007669"/>
    <property type="project" value="UniProtKB-UniRule"/>
</dbReference>
<comment type="cofactor">
    <cofactor evidence="8">
        <name>dipyrromethane</name>
        <dbReference type="ChEBI" id="CHEBI:60342"/>
    </cofactor>
    <text evidence="8">Binds 1 dipyrromethane group covalently.</text>
</comment>
<feature type="domain" description="Porphobilinogen deaminase N-terminal" evidence="9">
    <location>
        <begin position="4"/>
        <end position="211"/>
    </location>
</feature>
<dbReference type="SUPFAM" id="SSF53850">
    <property type="entry name" value="Periplasmic binding protein-like II"/>
    <property type="match status" value="1"/>
</dbReference>
<keyword evidence="12" id="KW-1185">Reference proteome</keyword>
<evidence type="ECO:0000256" key="3">
    <source>
        <dbReference type="ARBA" id="ARBA00005638"/>
    </source>
</evidence>
<dbReference type="GO" id="GO:0005737">
    <property type="term" value="C:cytoplasm"/>
    <property type="evidence" value="ECO:0007669"/>
    <property type="project" value="UniProtKB-UniRule"/>
</dbReference>
<feature type="modified residue" description="S-(dipyrrolylmethanemethyl)cysteine" evidence="8">
    <location>
        <position position="240"/>
    </location>
</feature>
<dbReference type="FunFam" id="3.40.190.10:FF:000005">
    <property type="entry name" value="Porphobilinogen deaminase"/>
    <property type="match status" value="1"/>
</dbReference>
<dbReference type="FunFam" id="3.30.160.40:FF:000002">
    <property type="entry name" value="Porphobilinogen deaminase"/>
    <property type="match status" value="1"/>
</dbReference>
<reference evidence="12" key="1">
    <citation type="submission" date="2016-10" db="EMBL/GenBank/DDBJ databases">
        <authorList>
            <person name="Varghese N."/>
            <person name="Submissions S."/>
        </authorList>
    </citation>
    <scope>NUCLEOTIDE SEQUENCE [LARGE SCALE GENOMIC DNA]</scope>
    <source>
        <strain evidence="12">DSM 18579</strain>
    </source>
</reference>
<comment type="pathway">
    <text evidence="2">Porphyrin-containing compound metabolism; protoporphyrin-IX biosynthesis; coproporphyrinogen-III from 5-aminolevulinate: step 2/4.</text>
</comment>
<evidence type="ECO:0000256" key="2">
    <source>
        <dbReference type="ARBA" id="ARBA00004735"/>
    </source>
</evidence>
<evidence type="ECO:0000256" key="1">
    <source>
        <dbReference type="ARBA" id="ARBA00002869"/>
    </source>
</evidence>
<dbReference type="Gene3D" id="3.40.190.10">
    <property type="entry name" value="Periplasmic binding protein-like II"/>
    <property type="match status" value="2"/>
</dbReference>
<feature type="domain" description="Porphobilinogen deaminase C-terminal" evidence="10">
    <location>
        <begin position="224"/>
        <end position="293"/>
    </location>
</feature>
<dbReference type="SUPFAM" id="SSF54782">
    <property type="entry name" value="Porphobilinogen deaminase (hydroxymethylbilane synthase), C-terminal domain"/>
    <property type="match status" value="1"/>
</dbReference>
<comment type="miscellaneous">
    <text evidence="8">The porphobilinogen subunits are added to the dipyrromethane group.</text>
</comment>
<comment type="function">
    <text evidence="1 8">Tetrapolymerization of the monopyrrole PBG into the hydroxymethylbilane pre-uroporphyrinogen in several discrete steps.</text>
</comment>
<proteinExistence type="inferred from homology"/>
<dbReference type="Proteomes" id="UP000242642">
    <property type="component" value="Unassembled WGS sequence"/>
</dbReference>
<evidence type="ECO:0000256" key="7">
    <source>
        <dbReference type="ARBA" id="ARBA00048169"/>
    </source>
</evidence>
<protein>
    <recommendedName>
        <fullName evidence="8">Porphobilinogen deaminase</fullName>
        <shortName evidence="8">PBG</shortName>
        <ecNumber evidence="8">2.5.1.61</ecNumber>
    </recommendedName>
    <alternativeName>
        <fullName evidence="8">Hydroxymethylbilane synthase</fullName>
        <shortName evidence="8">HMBS</shortName>
    </alternativeName>
    <alternativeName>
        <fullName evidence="8">Pre-uroporphyrinogen synthase</fullName>
    </alternativeName>
</protein>